<keyword evidence="8" id="KW-0677">Repeat</keyword>
<dbReference type="AlphaFoldDB" id="A0A9W8KTX8"/>
<keyword evidence="12 15" id="KW-0234">DNA repair</keyword>
<dbReference type="GO" id="GO:0061630">
    <property type="term" value="F:ubiquitin protein ligase activity"/>
    <property type="evidence" value="ECO:0007669"/>
    <property type="project" value="UniProtKB-UniRule"/>
</dbReference>
<gene>
    <name evidence="17" type="ORF">GGI25_006225</name>
</gene>
<evidence type="ECO:0000256" key="8">
    <source>
        <dbReference type="ARBA" id="ARBA00022737"/>
    </source>
</evidence>
<keyword evidence="4 14" id="KW-0853">WD repeat</keyword>
<evidence type="ECO:0000256" key="3">
    <source>
        <dbReference type="ARBA" id="ARBA00006388"/>
    </source>
</evidence>
<dbReference type="Gene3D" id="2.130.10.10">
    <property type="entry name" value="YVTN repeat-like/Quinoprotein amine dehydrogenase"/>
    <property type="match status" value="1"/>
</dbReference>
<comment type="subcellular location">
    <subcellularLocation>
        <location evidence="1 15">Nucleus</location>
    </subcellularLocation>
</comment>
<dbReference type="GO" id="GO:0000974">
    <property type="term" value="C:Prp19 complex"/>
    <property type="evidence" value="ECO:0007669"/>
    <property type="project" value="UniProtKB-UniRule"/>
</dbReference>
<dbReference type="InterPro" id="IPR038959">
    <property type="entry name" value="Prp19"/>
</dbReference>
<dbReference type="GO" id="GO:0005737">
    <property type="term" value="C:cytoplasm"/>
    <property type="evidence" value="ECO:0007669"/>
    <property type="project" value="TreeGrafter"/>
</dbReference>
<dbReference type="Proteomes" id="UP001151518">
    <property type="component" value="Unassembled WGS sequence"/>
</dbReference>
<feature type="domain" description="U-box" evidence="16">
    <location>
        <begin position="1"/>
        <end position="74"/>
    </location>
</feature>
<dbReference type="InterPro" id="IPR036322">
    <property type="entry name" value="WD40_repeat_dom_sf"/>
</dbReference>
<dbReference type="SMART" id="SM00320">
    <property type="entry name" value="WD40"/>
    <property type="match status" value="5"/>
</dbReference>
<dbReference type="EC" id="2.3.2.27" evidence="15"/>
<evidence type="ECO:0000259" key="16">
    <source>
        <dbReference type="PROSITE" id="PS51698"/>
    </source>
</evidence>
<keyword evidence="5 15" id="KW-0507">mRNA processing</keyword>
<comment type="caution">
    <text evidence="17">The sequence shown here is derived from an EMBL/GenBank/DDBJ whole genome shotgun (WGS) entry which is preliminary data.</text>
</comment>
<dbReference type="Pfam" id="PF00400">
    <property type="entry name" value="WD40"/>
    <property type="match status" value="3"/>
</dbReference>
<keyword evidence="7 15" id="KW-0747">Spliceosome</keyword>
<dbReference type="InterPro" id="IPR015943">
    <property type="entry name" value="WD40/YVTN_repeat-like_dom_sf"/>
</dbReference>
<dbReference type="InterPro" id="IPR001680">
    <property type="entry name" value="WD40_rpt"/>
</dbReference>
<evidence type="ECO:0000256" key="13">
    <source>
        <dbReference type="ARBA" id="ARBA00023242"/>
    </source>
</evidence>
<feature type="repeat" description="WD" evidence="14">
    <location>
        <begin position="273"/>
        <end position="307"/>
    </location>
</feature>
<dbReference type="PANTHER" id="PTHR43995:SF1">
    <property type="entry name" value="PRE-MRNA-PROCESSING FACTOR 19"/>
    <property type="match status" value="1"/>
</dbReference>
<evidence type="ECO:0000256" key="5">
    <source>
        <dbReference type="ARBA" id="ARBA00022664"/>
    </source>
</evidence>
<comment type="pathway">
    <text evidence="2 15">Protein modification; protein ubiquitination.</text>
</comment>
<dbReference type="FunFam" id="3.30.40.10:FF:000027">
    <property type="entry name" value="Pre-mRNA-processing factor 19, putative"/>
    <property type="match status" value="1"/>
</dbReference>
<organism evidence="17 18">
    <name type="scientific">Coemansia spiralis</name>
    <dbReference type="NCBI Taxonomy" id="417178"/>
    <lineage>
        <taxon>Eukaryota</taxon>
        <taxon>Fungi</taxon>
        <taxon>Fungi incertae sedis</taxon>
        <taxon>Zoopagomycota</taxon>
        <taxon>Kickxellomycotina</taxon>
        <taxon>Kickxellomycetes</taxon>
        <taxon>Kickxellales</taxon>
        <taxon>Kickxellaceae</taxon>
        <taxon>Coemansia</taxon>
    </lineage>
</organism>
<keyword evidence="6 15" id="KW-0808">Transferase</keyword>
<evidence type="ECO:0000256" key="1">
    <source>
        <dbReference type="ARBA" id="ARBA00004123"/>
    </source>
</evidence>
<comment type="function">
    <text evidence="15">Ubiquitin-protein ligase which is mainly involved pre-mRNA splicing and DNA repair. Required for pre-mRNA splicing as component of the spliceosome.</text>
</comment>
<dbReference type="InterPro" id="IPR003613">
    <property type="entry name" value="Ubox_domain"/>
</dbReference>
<evidence type="ECO:0000256" key="6">
    <source>
        <dbReference type="ARBA" id="ARBA00022679"/>
    </source>
</evidence>
<dbReference type="InterPro" id="IPR055340">
    <property type="entry name" value="RING-Ubox_PRP19"/>
</dbReference>
<keyword evidence="10 15" id="KW-0833">Ubl conjugation pathway</keyword>
<dbReference type="GO" id="GO:0070534">
    <property type="term" value="P:protein K63-linked ubiquitination"/>
    <property type="evidence" value="ECO:0007669"/>
    <property type="project" value="UniProtKB-UniRule"/>
</dbReference>
<proteinExistence type="inferred from homology"/>
<dbReference type="PANTHER" id="PTHR43995">
    <property type="entry name" value="PRE-MRNA-PROCESSING FACTOR 19"/>
    <property type="match status" value="1"/>
</dbReference>
<evidence type="ECO:0000256" key="15">
    <source>
        <dbReference type="RuleBase" id="RU367101"/>
    </source>
</evidence>
<dbReference type="PROSITE" id="PS51698">
    <property type="entry name" value="U_BOX"/>
    <property type="match status" value="1"/>
</dbReference>
<dbReference type="PROSITE" id="PS50082">
    <property type="entry name" value="WD_REPEATS_2"/>
    <property type="match status" value="1"/>
</dbReference>
<sequence length="566" mass="61737">MSFCCSISGEAPTEPVISAKTGRVYEKRLLQKYIDENGREPQTDHQLSEDEIIAVHAEPLAVKPRPPTLTSVPALLYAFQNEWDSLVLETFTLKQQYQQVRQELSQALYQNDAACRVIARLMKESDEARRALATLQAQIGSVAGDGGKAASQVVPAKDNGDEMDVDMKAAAESSKIDKAYEHSSENIYYSKTAETAKILSKSRMKREVPAELTSADAWKTAAQTNVVESLHTSTKPGILTLDFDSSGDLALTGAMDNHAEVYSRRRDQTLATLKGHTKKITAAVWVNGGGLNQRIITGSADKSIRIWAPKPANSEVKDEDEDIDVRSLGWTKECIIKEHAAEIADISLHPCGEYFASAAVDGTWAIHTITGETVISNKLDSPISKIAFHPDGIFLGIVTGDGYAKILDVKQKQILATLEVVGASGSEIDDNEQSKHVSGLHFSENGYYFVTTSSSEVAVWDLRKQKKAHSWVPADFQEGSVVFDAAARFDRSGKYIAIVVGENLHVLKVKGWQQLAKVSLSSDYDSKARSSQPFIHAIAWVGPLSAGVAAVTMYNTLCYVSPANNT</sequence>
<dbReference type="SUPFAM" id="SSF50978">
    <property type="entry name" value="WD40 repeat-like"/>
    <property type="match status" value="1"/>
</dbReference>
<dbReference type="SUPFAM" id="SSF57850">
    <property type="entry name" value="RING/U-box"/>
    <property type="match status" value="1"/>
</dbReference>
<dbReference type="SMART" id="SM00504">
    <property type="entry name" value="Ubox"/>
    <property type="match status" value="1"/>
</dbReference>
<reference evidence="17" key="1">
    <citation type="submission" date="2022-07" db="EMBL/GenBank/DDBJ databases">
        <title>Phylogenomic reconstructions and comparative analyses of Kickxellomycotina fungi.</title>
        <authorList>
            <person name="Reynolds N.K."/>
            <person name="Stajich J.E."/>
            <person name="Barry K."/>
            <person name="Grigoriev I.V."/>
            <person name="Crous P."/>
            <person name="Smith M.E."/>
        </authorList>
    </citation>
    <scope>NUCLEOTIDE SEQUENCE</scope>
    <source>
        <strain evidence="17">NRRL 3115</strain>
    </source>
</reference>
<evidence type="ECO:0000256" key="14">
    <source>
        <dbReference type="PROSITE-ProRule" id="PRU00221"/>
    </source>
</evidence>
<accession>A0A9W8KTX8</accession>
<evidence type="ECO:0000256" key="11">
    <source>
        <dbReference type="ARBA" id="ARBA00023187"/>
    </source>
</evidence>
<comment type="similarity">
    <text evidence="3 15">Belongs to the WD repeat PRP19 family.</text>
</comment>
<evidence type="ECO:0000256" key="7">
    <source>
        <dbReference type="ARBA" id="ARBA00022728"/>
    </source>
</evidence>
<keyword evidence="13 15" id="KW-0539">Nucleus</keyword>
<evidence type="ECO:0000256" key="9">
    <source>
        <dbReference type="ARBA" id="ARBA00022763"/>
    </source>
</evidence>
<evidence type="ECO:0000256" key="12">
    <source>
        <dbReference type="ARBA" id="ARBA00023204"/>
    </source>
</evidence>
<dbReference type="GO" id="GO:0071006">
    <property type="term" value="C:U2-type catalytic step 1 spliceosome"/>
    <property type="evidence" value="ECO:0007669"/>
    <property type="project" value="TreeGrafter"/>
</dbReference>
<dbReference type="CDD" id="cd16656">
    <property type="entry name" value="RING-Ubox_PRP19"/>
    <property type="match status" value="1"/>
</dbReference>
<name>A0A9W8KTX8_9FUNG</name>
<evidence type="ECO:0000256" key="2">
    <source>
        <dbReference type="ARBA" id="ARBA00004906"/>
    </source>
</evidence>
<evidence type="ECO:0000313" key="18">
    <source>
        <dbReference type="Proteomes" id="UP001151518"/>
    </source>
</evidence>
<dbReference type="GO" id="GO:0006281">
    <property type="term" value="P:DNA repair"/>
    <property type="evidence" value="ECO:0007669"/>
    <property type="project" value="UniProtKB-KW"/>
</dbReference>
<comment type="catalytic activity">
    <reaction evidence="15">
        <text>S-ubiquitinyl-[E2 ubiquitin-conjugating enzyme]-L-cysteine + [acceptor protein]-L-lysine = [E2 ubiquitin-conjugating enzyme]-L-cysteine + N(6)-ubiquitinyl-[acceptor protein]-L-lysine.</text>
        <dbReference type="EC" id="2.3.2.27"/>
    </reaction>
</comment>
<dbReference type="OrthoDB" id="687049at2759"/>
<dbReference type="PROSITE" id="PS50294">
    <property type="entry name" value="WD_REPEATS_REGION"/>
    <property type="match status" value="1"/>
</dbReference>
<dbReference type="InterPro" id="IPR013915">
    <property type="entry name" value="Prp19_cc"/>
</dbReference>
<keyword evidence="9 15" id="KW-0227">DNA damage</keyword>
<keyword evidence="11 15" id="KW-0508">mRNA splicing</keyword>
<protein>
    <recommendedName>
        <fullName evidence="15">Pre-mRNA-processing factor 19</fullName>
        <ecNumber evidence="15">2.3.2.27</ecNumber>
    </recommendedName>
</protein>
<comment type="subunit">
    <text evidence="15">Homotetramer.</text>
</comment>
<dbReference type="Pfam" id="PF08606">
    <property type="entry name" value="Prp19"/>
    <property type="match status" value="1"/>
</dbReference>
<dbReference type="EMBL" id="JANBTW010000158">
    <property type="protein sequence ID" value="KAJ2669228.1"/>
    <property type="molecule type" value="Genomic_DNA"/>
</dbReference>
<evidence type="ECO:0000256" key="4">
    <source>
        <dbReference type="ARBA" id="ARBA00022574"/>
    </source>
</evidence>
<evidence type="ECO:0000313" key="17">
    <source>
        <dbReference type="EMBL" id="KAJ2669228.1"/>
    </source>
</evidence>
<evidence type="ECO:0000256" key="10">
    <source>
        <dbReference type="ARBA" id="ARBA00022786"/>
    </source>
</evidence>
<dbReference type="InterPro" id="IPR013083">
    <property type="entry name" value="Znf_RING/FYVE/PHD"/>
</dbReference>
<dbReference type="Gene3D" id="3.30.40.10">
    <property type="entry name" value="Zinc/RING finger domain, C3HC4 (zinc finger)"/>
    <property type="match status" value="1"/>
</dbReference>
<dbReference type="GO" id="GO:0000398">
    <property type="term" value="P:mRNA splicing, via spliceosome"/>
    <property type="evidence" value="ECO:0007669"/>
    <property type="project" value="InterPro"/>
</dbReference>